<dbReference type="EMBL" id="JFBS01000001">
    <property type="protein sequence ID" value="EXG77875.1"/>
    <property type="molecule type" value="Genomic_DNA"/>
</dbReference>
<dbReference type="Proteomes" id="UP000243438">
    <property type="component" value="Unassembled WGS sequence"/>
</dbReference>
<accession>A0ABP3BCN6</accession>
<dbReference type="PANTHER" id="PTHR42839">
    <property type="entry name" value="ISOCHORISMATE SYNTHASE ENTC"/>
    <property type="match status" value="1"/>
</dbReference>
<keyword evidence="8" id="KW-1185">Reference proteome</keyword>
<dbReference type="InterPro" id="IPR015890">
    <property type="entry name" value="Chorismate_C"/>
</dbReference>
<evidence type="ECO:0000313" key="7">
    <source>
        <dbReference type="EMBL" id="EXG77875.1"/>
    </source>
</evidence>
<dbReference type="NCBIfam" id="TIGR00543">
    <property type="entry name" value="isochor_syn"/>
    <property type="match status" value="1"/>
</dbReference>
<evidence type="ECO:0000256" key="2">
    <source>
        <dbReference type="ARBA" id="ARBA00005297"/>
    </source>
</evidence>
<gene>
    <name evidence="7" type="ORF">XylorDRAFT_0225</name>
</gene>
<dbReference type="EC" id="5.4.4.2" evidence="3"/>
<dbReference type="GO" id="GO:0008909">
    <property type="term" value="F:isochorismate synthase activity"/>
    <property type="evidence" value="ECO:0007669"/>
    <property type="project" value="UniProtKB-EC"/>
</dbReference>
<organism evidence="7 8">
    <name type="scientific">Xylanibacter oryzae DSM 17970</name>
    <dbReference type="NCBI Taxonomy" id="915438"/>
    <lineage>
        <taxon>Bacteria</taxon>
        <taxon>Pseudomonadati</taxon>
        <taxon>Bacteroidota</taxon>
        <taxon>Bacteroidia</taxon>
        <taxon>Bacteroidales</taxon>
        <taxon>Prevotellaceae</taxon>
        <taxon>Xylanibacter</taxon>
    </lineage>
</organism>
<evidence type="ECO:0000313" key="8">
    <source>
        <dbReference type="Proteomes" id="UP000243438"/>
    </source>
</evidence>
<dbReference type="RefSeq" id="WP_036876201.1">
    <property type="nucleotide sequence ID" value="NZ_KK073873.1"/>
</dbReference>
<name>A0ABP3BCN6_9BACT</name>
<evidence type="ECO:0000256" key="3">
    <source>
        <dbReference type="ARBA" id="ARBA00012824"/>
    </source>
</evidence>
<protein>
    <recommendedName>
        <fullName evidence="3">isochorismate synthase</fullName>
        <ecNumber evidence="3">5.4.4.2</ecNumber>
    </recommendedName>
    <alternativeName>
        <fullName evidence="5">Isochorismate mutase</fullName>
    </alternativeName>
</protein>
<comment type="caution">
    <text evidence="7">The sequence shown here is derived from an EMBL/GenBank/DDBJ whole genome shotgun (WGS) entry which is preliminary data.</text>
</comment>
<evidence type="ECO:0000259" key="6">
    <source>
        <dbReference type="Pfam" id="PF00425"/>
    </source>
</evidence>
<evidence type="ECO:0000256" key="4">
    <source>
        <dbReference type="ARBA" id="ARBA00023235"/>
    </source>
</evidence>
<dbReference type="Pfam" id="PF00425">
    <property type="entry name" value="Chorismate_bind"/>
    <property type="match status" value="1"/>
</dbReference>
<evidence type="ECO:0000256" key="5">
    <source>
        <dbReference type="ARBA" id="ARBA00041564"/>
    </source>
</evidence>
<sequence length="364" mass="41576">MSSFALYRFPHENYCTLLSQKMRQPIELLSYSDLSGKEGFVIAPFNASKDEPILLLESEKTKKILLSDFDYTFKNSNSDSENYFDAVYEGAERLKYTVDYENFSSQIASGKFSKIVLARRKVVKSKLEIAPEELFKRACKLYPRMFIALVHTERSGTWLTASPEILLEGHERNWRTIALAGTMKLEGCQLNFDASNEMCDSDMIKWSDKNIQEQGYVAKYIKECLDKFSNNVVEEGPFTVRAGNLVHLRSNFDFTLQTSDNIGELINSLHPTPAVCGLPKDTARRFILKNESVPRHYYSGFMGPLNTQYGTHLYVSLRCMNIEGRTYKLHAGGGLVKNSEEAMEWKETEDKIETMGKCLVTKKI</sequence>
<comment type="similarity">
    <text evidence="2">Belongs to the isochorismate synthase family.</text>
</comment>
<evidence type="ECO:0000256" key="1">
    <source>
        <dbReference type="ARBA" id="ARBA00000799"/>
    </source>
</evidence>
<dbReference type="Gene3D" id="3.60.120.10">
    <property type="entry name" value="Anthranilate synthase"/>
    <property type="match status" value="1"/>
</dbReference>
<dbReference type="InterPro" id="IPR005801">
    <property type="entry name" value="ADC_synthase"/>
</dbReference>
<dbReference type="InterPro" id="IPR004561">
    <property type="entry name" value="IsoChor_synthase"/>
</dbReference>
<dbReference type="SUPFAM" id="SSF56322">
    <property type="entry name" value="ADC synthase"/>
    <property type="match status" value="1"/>
</dbReference>
<reference evidence="7" key="1">
    <citation type="submission" date="2013-07" db="EMBL/GenBank/DDBJ databases">
        <authorList>
            <consortium name="DOE Joint Genome Institute"/>
            <person name="Anderson I."/>
            <person name="Huntemann M."/>
            <person name="Han J."/>
            <person name="Chen A."/>
            <person name="Kyrpides N."/>
            <person name="Mavromatis K."/>
            <person name="Markowitz V."/>
            <person name="Palaniappan K."/>
            <person name="Ivanova N."/>
            <person name="Schaumberg A."/>
            <person name="Pati A."/>
            <person name="Liolios K."/>
            <person name="Nordberg H.P."/>
            <person name="Cantor M.N."/>
            <person name="Hua S.X."/>
            <person name="Woyke T."/>
        </authorList>
    </citation>
    <scope>NUCLEOTIDE SEQUENCE [LARGE SCALE GENOMIC DNA]</scope>
    <source>
        <strain evidence="7">DSM 17970</strain>
    </source>
</reference>
<feature type="domain" description="Chorismate-utilising enzyme C-terminal" evidence="6">
    <location>
        <begin position="95"/>
        <end position="351"/>
    </location>
</feature>
<proteinExistence type="inferred from homology"/>
<comment type="catalytic activity">
    <reaction evidence="1">
        <text>chorismate = isochorismate</text>
        <dbReference type="Rhea" id="RHEA:18985"/>
        <dbReference type="ChEBI" id="CHEBI:29748"/>
        <dbReference type="ChEBI" id="CHEBI:29780"/>
        <dbReference type="EC" id="5.4.4.2"/>
    </reaction>
</comment>
<dbReference type="PANTHER" id="PTHR42839:SF2">
    <property type="entry name" value="ISOCHORISMATE SYNTHASE ENTC"/>
    <property type="match status" value="1"/>
</dbReference>
<keyword evidence="4 7" id="KW-0413">Isomerase</keyword>